<dbReference type="STRING" id="946362.F2TZA2"/>
<proteinExistence type="inferred from homology"/>
<keyword evidence="7 8" id="KW-0472">Membrane</keyword>
<dbReference type="AlphaFoldDB" id="F2TZA2"/>
<evidence type="ECO:0000256" key="6">
    <source>
        <dbReference type="ARBA" id="ARBA00022989"/>
    </source>
</evidence>
<dbReference type="Proteomes" id="UP000007799">
    <property type="component" value="Unassembled WGS sequence"/>
</dbReference>
<keyword evidence="11" id="KW-1185">Reference proteome</keyword>
<dbReference type="Gene3D" id="1.50.40.10">
    <property type="entry name" value="Mitochondrial carrier domain"/>
    <property type="match status" value="2"/>
</dbReference>
<evidence type="ECO:0000313" key="10">
    <source>
        <dbReference type="EMBL" id="EGD78926.1"/>
    </source>
</evidence>
<dbReference type="InterPro" id="IPR018108">
    <property type="entry name" value="MCP_transmembrane"/>
</dbReference>
<dbReference type="SUPFAM" id="SSF103506">
    <property type="entry name" value="Mitochondrial carrier"/>
    <property type="match status" value="1"/>
</dbReference>
<comment type="subcellular location">
    <subcellularLocation>
        <location evidence="1">Membrane</location>
        <topology evidence="1">Multi-pass membrane protein</topology>
    </subcellularLocation>
</comment>
<evidence type="ECO:0000256" key="8">
    <source>
        <dbReference type="PROSITE-ProRule" id="PRU00282"/>
    </source>
</evidence>
<feature type="repeat" description="Solcar" evidence="8">
    <location>
        <begin position="5"/>
        <end position="95"/>
    </location>
</feature>
<feature type="repeat" description="Solcar" evidence="8">
    <location>
        <begin position="218"/>
        <end position="301"/>
    </location>
</feature>
<dbReference type="GO" id="GO:0055085">
    <property type="term" value="P:transmembrane transport"/>
    <property type="evidence" value="ECO:0007669"/>
    <property type="project" value="InterPro"/>
</dbReference>
<dbReference type="PROSITE" id="PS50920">
    <property type="entry name" value="SOLCAR"/>
    <property type="match status" value="3"/>
</dbReference>
<comment type="similarity">
    <text evidence="2 9">Belongs to the mitochondrial carrier (TC 2.A.29) family.</text>
</comment>
<dbReference type="GO" id="GO:0006862">
    <property type="term" value="P:nucleotide transport"/>
    <property type="evidence" value="ECO:0007669"/>
    <property type="project" value="InterPro"/>
</dbReference>
<evidence type="ECO:0000256" key="3">
    <source>
        <dbReference type="ARBA" id="ARBA00022448"/>
    </source>
</evidence>
<dbReference type="OrthoDB" id="10266426at2759"/>
<dbReference type="GeneID" id="16078477"/>
<name>F2TZA2_SALR5</name>
<evidence type="ECO:0000256" key="7">
    <source>
        <dbReference type="ARBA" id="ARBA00023136"/>
    </source>
</evidence>
<dbReference type="InterPro" id="IPR023395">
    <property type="entry name" value="MCP_dom_sf"/>
</dbReference>
<dbReference type="RefSeq" id="XP_004997882.1">
    <property type="nucleotide sequence ID" value="XM_004997825.1"/>
</dbReference>
<accession>F2TZA2</accession>
<dbReference type="GO" id="GO:0016020">
    <property type="term" value="C:membrane"/>
    <property type="evidence" value="ECO:0007669"/>
    <property type="project" value="UniProtKB-SubCell"/>
</dbReference>
<evidence type="ECO:0000256" key="4">
    <source>
        <dbReference type="ARBA" id="ARBA00022692"/>
    </source>
</evidence>
<gene>
    <name evidence="10" type="ORF">PTSG_01900</name>
</gene>
<dbReference type="PANTHER" id="PTHR45683">
    <property type="entry name" value="MITOCHONDRIAL NICOTINAMIDE ADENINE DINUCLEOTIDE TRANSPORTER 1-RELATED-RELATED"/>
    <property type="match status" value="1"/>
</dbReference>
<keyword evidence="6" id="KW-1133">Transmembrane helix</keyword>
<sequence length="314" mass="34425">MSSGNGARVNMMAGAGAGVINCVLCSPLDVAKVRQQLQGAFVPGSPKYEGVFSTVRTIYKEEGAPGLFRGLRPSLMTMPLFWAIYFPVYGAMNQRLALMSNGDSATWQHCVAAITAGFAADCATNPLWVVRTRMISDIYHSPDTPTPSGLAPNGAESPAVTRLGVFRRMLYIGRTEGVTALYKGLSASMLGLSHVAIQFPVYEKFKQFARRHRNDSKETILDLIVSSALSKAIASTITYPHEVVRSRLQDSRSRTRLRDVVHRIMVEEGWHGFFRGLQVNLVRVLPSCVTVFVSYELISRAITTQFPSLANSSS</sequence>
<evidence type="ECO:0000256" key="9">
    <source>
        <dbReference type="RuleBase" id="RU000488"/>
    </source>
</evidence>
<organism evidence="11">
    <name type="scientific">Salpingoeca rosetta (strain ATCC 50818 / BSB-021)</name>
    <dbReference type="NCBI Taxonomy" id="946362"/>
    <lineage>
        <taxon>Eukaryota</taxon>
        <taxon>Choanoflagellata</taxon>
        <taxon>Craspedida</taxon>
        <taxon>Salpingoecidae</taxon>
        <taxon>Salpingoeca</taxon>
    </lineage>
</organism>
<keyword evidence="3 9" id="KW-0813">Transport</keyword>
<keyword evidence="5" id="KW-0677">Repeat</keyword>
<dbReference type="Pfam" id="PF00153">
    <property type="entry name" value="Mito_carr"/>
    <property type="match status" value="3"/>
</dbReference>
<dbReference type="OMA" id="AFYNGMG"/>
<dbReference type="InParanoid" id="F2TZA2"/>
<dbReference type="KEGG" id="sre:PTSG_01900"/>
<protein>
    <submittedName>
        <fullName evidence="10">NAD+ transporter</fullName>
    </submittedName>
</protein>
<evidence type="ECO:0000256" key="2">
    <source>
        <dbReference type="ARBA" id="ARBA00006375"/>
    </source>
</evidence>
<evidence type="ECO:0000256" key="5">
    <source>
        <dbReference type="ARBA" id="ARBA00022737"/>
    </source>
</evidence>
<keyword evidence="4 8" id="KW-0812">Transmembrane</keyword>
<dbReference type="InterPro" id="IPR044712">
    <property type="entry name" value="SLC25A32-like"/>
</dbReference>
<feature type="repeat" description="Solcar" evidence="8">
    <location>
        <begin position="104"/>
        <end position="208"/>
    </location>
</feature>
<dbReference type="FunCoup" id="F2TZA2">
    <property type="interactions" value="1551"/>
</dbReference>
<reference evidence="10" key="1">
    <citation type="submission" date="2009-08" db="EMBL/GenBank/DDBJ databases">
        <title>Annotation of Salpingoeca rosetta.</title>
        <authorList>
            <consortium name="The Broad Institute Genome Sequencing Platform"/>
            <person name="Russ C."/>
            <person name="Cuomo C."/>
            <person name="Burger G."/>
            <person name="Gray M.W."/>
            <person name="Holland P.W.H."/>
            <person name="King N."/>
            <person name="Lang F.B.F."/>
            <person name="Roger A.J."/>
            <person name="Ruiz-Trillo I."/>
            <person name="Young S.K."/>
            <person name="Zeng Q."/>
            <person name="Gargeya S."/>
            <person name="Alvarado L."/>
            <person name="Berlin A."/>
            <person name="Chapman S.B."/>
            <person name="Chen Z."/>
            <person name="Freedman E."/>
            <person name="Gellesch M."/>
            <person name="Goldberg J."/>
            <person name="Griggs A."/>
            <person name="Gujja S."/>
            <person name="Heilman E."/>
            <person name="Heiman D."/>
            <person name="Howarth C."/>
            <person name="Mehta T."/>
            <person name="Neiman D."/>
            <person name="Pearson M."/>
            <person name="Roberts A."/>
            <person name="Saif S."/>
            <person name="Shea T."/>
            <person name="Shenoy N."/>
            <person name="Sisk P."/>
            <person name="Stolte C."/>
            <person name="Sykes S."/>
            <person name="White J."/>
            <person name="Yandava C."/>
            <person name="Haas B."/>
            <person name="Nusbaum C."/>
            <person name="Birren B."/>
        </authorList>
    </citation>
    <scope>NUCLEOTIDE SEQUENCE [LARGE SCALE GENOMIC DNA]</scope>
    <source>
        <strain evidence="10">ATCC 50818</strain>
    </source>
</reference>
<dbReference type="eggNOG" id="KOG0764">
    <property type="taxonomic scope" value="Eukaryota"/>
</dbReference>
<dbReference type="EMBL" id="GL832957">
    <property type="protein sequence ID" value="EGD78926.1"/>
    <property type="molecule type" value="Genomic_DNA"/>
</dbReference>
<evidence type="ECO:0000256" key="1">
    <source>
        <dbReference type="ARBA" id="ARBA00004141"/>
    </source>
</evidence>
<evidence type="ECO:0000313" key="11">
    <source>
        <dbReference type="Proteomes" id="UP000007799"/>
    </source>
</evidence>